<evidence type="ECO:0000259" key="10">
    <source>
        <dbReference type="PROSITE" id="PS50835"/>
    </source>
</evidence>
<keyword evidence="5 8" id="KW-1133">Transmembrane helix</keyword>
<dbReference type="SUPFAM" id="SSF82895">
    <property type="entry name" value="TSP-1 type 1 repeat"/>
    <property type="match status" value="1"/>
</dbReference>
<proteinExistence type="inferred from homology"/>
<dbReference type="GO" id="GO:0016020">
    <property type="term" value="C:membrane"/>
    <property type="evidence" value="ECO:0007669"/>
    <property type="project" value="UniProtKB-SubCell"/>
</dbReference>
<keyword evidence="3 8" id="KW-0812">Transmembrane</keyword>
<feature type="domain" description="Ig-like" evidence="10">
    <location>
        <begin position="234"/>
        <end position="340"/>
    </location>
</feature>
<name>A0A913ZZP4_PATMI</name>
<evidence type="ECO:0000256" key="2">
    <source>
        <dbReference type="ARBA" id="ARBA00008727"/>
    </source>
</evidence>
<evidence type="ECO:0000313" key="11">
    <source>
        <dbReference type="EnsemblMetazoa" id="XP_038057047.1"/>
    </source>
</evidence>
<dbReference type="Proteomes" id="UP000887568">
    <property type="component" value="Unplaced"/>
</dbReference>
<dbReference type="Gene3D" id="2.60.40.10">
    <property type="entry name" value="Immunoglobulins"/>
    <property type="match status" value="2"/>
</dbReference>
<organism evidence="11 12">
    <name type="scientific">Patiria miniata</name>
    <name type="common">Bat star</name>
    <name type="synonym">Asterina miniata</name>
    <dbReference type="NCBI Taxonomy" id="46514"/>
    <lineage>
        <taxon>Eukaryota</taxon>
        <taxon>Metazoa</taxon>
        <taxon>Echinodermata</taxon>
        <taxon>Eleutherozoa</taxon>
        <taxon>Asterozoa</taxon>
        <taxon>Asteroidea</taxon>
        <taxon>Valvatacea</taxon>
        <taxon>Valvatida</taxon>
        <taxon>Asterinidae</taxon>
        <taxon>Patiria</taxon>
    </lineage>
</organism>
<accession>A0A913ZZP4</accession>
<dbReference type="InterPro" id="IPR003599">
    <property type="entry name" value="Ig_sub"/>
</dbReference>
<dbReference type="InterPro" id="IPR039311">
    <property type="entry name" value="FAM187A/B"/>
</dbReference>
<dbReference type="PANTHER" id="PTHR32178:SF6">
    <property type="entry name" value="IG-LIKE DOMAIN-CONTAINING PROTEIN"/>
    <property type="match status" value="1"/>
</dbReference>
<evidence type="ECO:0000256" key="8">
    <source>
        <dbReference type="SAM" id="Phobius"/>
    </source>
</evidence>
<keyword evidence="12" id="KW-1185">Reference proteome</keyword>
<dbReference type="SMART" id="SM00409">
    <property type="entry name" value="IG"/>
    <property type="match status" value="3"/>
</dbReference>
<evidence type="ECO:0000256" key="6">
    <source>
        <dbReference type="ARBA" id="ARBA00023136"/>
    </source>
</evidence>
<dbReference type="OMA" id="DWHENES"/>
<dbReference type="InterPro" id="IPR000884">
    <property type="entry name" value="TSP1_rpt"/>
</dbReference>
<evidence type="ECO:0000313" key="12">
    <source>
        <dbReference type="Proteomes" id="UP000887568"/>
    </source>
</evidence>
<feature type="chain" id="PRO_5038007959" description="Ig-like domain-containing protein" evidence="9">
    <location>
        <begin position="18"/>
        <end position="624"/>
    </location>
</feature>
<dbReference type="SMART" id="SM00408">
    <property type="entry name" value="IGc2"/>
    <property type="match status" value="3"/>
</dbReference>
<keyword evidence="4 9" id="KW-0732">Signal</keyword>
<keyword evidence="6 8" id="KW-0472">Membrane</keyword>
<dbReference type="GeneID" id="119728749"/>
<protein>
    <recommendedName>
        <fullName evidence="10">Ig-like domain-containing protein</fullName>
    </recommendedName>
</protein>
<evidence type="ECO:0000256" key="7">
    <source>
        <dbReference type="ARBA" id="ARBA00023180"/>
    </source>
</evidence>
<dbReference type="InterPro" id="IPR003598">
    <property type="entry name" value="Ig_sub2"/>
</dbReference>
<dbReference type="RefSeq" id="XP_038057047.1">
    <property type="nucleotide sequence ID" value="XM_038201119.1"/>
</dbReference>
<dbReference type="EnsemblMetazoa" id="XM_038201119.1">
    <property type="protein sequence ID" value="XP_038057047.1"/>
    <property type="gene ID" value="LOC119728749"/>
</dbReference>
<evidence type="ECO:0000256" key="1">
    <source>
        <dbReference type="ARBA" id="ARBA00004479"/>
    </source>
</evidence>
<dbReference type="PANTHER" id="PTHR32178">
    <property type="entry name" value="FAM187"/>
    <property type="match status" value="1"/>
</dbReference>
<evidence type="ECO:0000256" key="3">
    <source>
        <dbReference type="ARBA" id="ARBA00022692"/>
    </source>
</evidence>
<dbReference type="PROSITE" id="PS50835">
    <property type="entry name" value="IG_LIKE"/>
    <property type="match status" value="2"/>
</dbReference>
<feature type="transmembrane region" description="Helical" evidence="8">
    <location>
        <begin position="591"/>
        <end position="611"/>
    </location>
</feature>
<dbReference type="InterPro" id="IPR007110">
    <property type="entry name" value="Ig-like_dom"/>
</dbReference>
<dbReference type="SUPFAM" id="SSF48726">
    <property type="entry name" value="Immunoglobulin"/>
    <property type="match status" value="3"/>
</dbReference>
<evidence type="ECO:0000256" key="4">
    <source>
        <dbReference type="ARBA" id="ARBA00022729"/>
    </source>
</evidence>
<evidence type="ECO:0000256" key="9">
    <source>
        <dbReference type="SAM" id="SignalP"/>
    </source>
</evidence>
<dbReference type="InterPro" id="IPR036179">
    <property type="entry name" value="Ig-like_dom_sf"/>
</dbReference>
<feature type="signal peptide" evidence="9">
    <location>
        <begin position="1"/>
        <end position="17"/>
    </location>
</feature>
<dbReference type="OrthoDB" id="6434091at2759"/>
<reference evidence="11" key="1">
    <citation type="submission" date="2022-11" db="UniProtKB">
        <authorList>
            <consortium name="EnsemblMetazoa"/>
        </authorList>
    </citation>
    <scope>IDENTIFICATION</scope>
</reference>
<dbReference type="AlphaFoldDB" id="A0A913ZZP4"/>
<sequence>MWKFILLTIVFVWSGIGDEIKLGREVDKRCYENTSVTEPVIIGGTVRMICDPCETHGYGVQWKQELGTWEKSKLSGIGFEVKDNEITVGRYILNWDMSFSIYDVEPGDTGRYRCSKKDEIFSWHEVIVYDPSEFLVVDTRENQRPLDYPMNIETRWTDWGPCTQCDEPGTRERIGFCYLGESPLTEYHNGMPCDYLFDWVGDLTGDTRHQRMIEHCSVTCREADRLRRHKKVQPYFHPFKCMLEIEFHHIKMLVVYEGDTLRMKCHYCAELYGGVKWYRVDPHDPRSFRMMHFDWHDNDDENKFVLNYDMSMEIRQAEMSDDDRYGCAGKNGTHAEYTVVVKKRPTEMHVVDMTKNQKPYSQLRDNTYLLYTMWMEWGPCSSPCGKPGTHIRLGHCYSIAPQVTGRLGKVFPTGIPCHYKTPENFDWSIIKSPLLDEKMIDTCNESCINNVVNVFDSDVQRYAAARRPGQKNPWARPKGKPVDRVELKVFGTIGRNVSLVCPGASEYATTEWKNGSRMMAPQQQEEGARGRVHFDDLEGSLQIANVTLWDEQMYRCYSNGVQAATIRLVVMKPLLDIQAFKSSFFQLGNVLQFYTAIFVFVIFMKCLARCIQNVHYKRSLKSRR</sequence>
<dbReference type="Pfam" id="PF00090">
    <property type="entry name" value="TSP_1"/>
    <property type="match status" value="1"/>
</dbReference>
<dbReference type="InterPro" id="IPR036383">
    <property type="entry name" value="TSP1_rpt_sf"/>
</dbReference>
<evidence type="ECO:0000256" key="5">
    <source>
        <dbReference type="ARBA" id="ARBA00022989"/>
    </source>
</evidence>
<comment type="similarity">
    <text evidence="2">Belongs to the FAM187 family.</text>
</comment>
<feature type="domain" description="Ig-like" evidence="10">
    <location>
        <begin position="477"/>
        <end position="567"/>
    </location>
</feature>
<keyword evidence="7" id="KW-0325">Glycoprotein</keyword>
<comment type="subcellular location">
    <subcellularLocation>
        <location evidence="1">Membrane</location>
        <topology evidence="1">Single-pass type I membrane protein</topology>
    </subcellularLocation>
</comment>
<dbReference type="InterPro" id="IPR013783">
    <property type="entry name" value="Ig-like_fold"/>
</dbReference>